<proteinExistence type="predicted"/>
<feature type="region of interest" description="Disordered" evidence="1">
    <location>
        <begin position="1"/>
        <end position="42"/>
    </location>
</feature>
<comment type="caution">
    <text evidence="2">The sequence shown here is derived from an EMBL/GenBank/DDBJ whole genome shotgun (WGS) entry which is preliminary data.</text>
</comment>
<dbReference type="AlphaFoldDB" id="A0A7J6BKF8"/>
<evidence type="ECO:0000313" key="3">
    <source>
        <dbReference type="Proteomes" id="UP000593565"/>
    </source>
</evidence>
<organism evidence="2 3">
    <name type="scientific">Ameiurus melas</name>
    <name type="common">Black bullhead</name>
    <name type="synonym">Silurus melas</name>
    <dbReference type="NCBI Taxonomy" id="219545"/>
    <lineage>
        <taxon>Eukaryota</taxon>
        <taxon>Metazoa</taxon>
        <taxon>Chordata</taxon>
        <taxon>Craniata</taxon>
        <taxon>Vertebrata</taxon>
        <taxon>Euteleostomi</taxon>
        <taxon>Actinopterygii</taxon>
        <taxon>Neopterygii</taxon>
        <taxon>Teleostei</taxon>
        <taxon>Ostariophysi</taxon>
        <taxon>Siluriformes</taxon>
        <taxon>Ictaluridae</taxon>
        <taxon>Ameiurus</taxon>
    </lineage>
</organism>
<evidence type="ECO:0000313" key="2">
    <source>
        <dbReference type="EMBL" id="KAF4094128.1"/>
    </source>
</evidence>
<accession>A0A7J6BKF8</accession>
<name>A0A7J6BKF8_AMEME</name>
<keyword evidence="3" id="KW-1185">Reference proteome</keyword>
<dbReference type="Proteomes" id="UP000593565">
    <property type="component" value="Unassembled WGS sequence"/>
</dbReference>
<gene>
    <name evidence="2" type="ORF">AMELA_G00009480</name>
</gene>
<dbReference type="EMBL" id="JAAGNN010000001">
    <property type="protein sequence ID" value="KAF4094128.1"/>
    <property type="molecule type" value="Genomic_DNA"/>
</dbReference>
<evidence type="ECO:0000256" key="1">
    <source>
        <dbReference type="SAM" id="MobiDB-lite"/>
    </source>
</evidence>
<protein>
    <submittedName>
        <fullName evidence="2">Uncharacterized protein</fullName>
    </submittedName>
</protein>
<feature type="compositionally biased region" description="Basic and acidic residues" evidence="1">
    <location>
        <begin position="1"/>
        <end position="17"/>
    </location>
</feature>
<reference evidence="2 3" key="1">
    <citation type="submission" date="2020-02" db="EMBL/GenBank/DDBJ databases">
        <title>A chromosome-scale genome assembly of the black bullhead catfish (Ameiurus melas).</title>
        <authorList>
            <person name="Wen M."/>
            <person name="Zham M."/>
            <person name="Cabau C."/>
            <person name="Klopp C."/>
            <person name="Donnadieu C."/>
            <person name="Roques C."/>
            <person name="Bouchez O."/>
            <person name="Lampietro C."/>
            <person name="Jouanno E."/>
            <person name="Herpin A."/>
            <person name="Louis A."/>
            <person name="Berthelot C."/>
            <person name="Parey E."/>
            <person name="Roest-Crollius H."/>
            <person name="Braasch I."/>
            <person name="Postlethwait J."/>
            <person name="Robinson-Rechavi M."/>
            <person name="Echchiki A."/>
            <person name="Begum T."/>
            <person name="Montfort J."/>
            <person name="Schartl M."/>
            <person name="Bobe J."/>
            <person name="Guiguen Y."/>
        </authorList>
    </citation>
    <scope>NUCLEOTIDE SEQUENCE [LARGE SCALE GENOMIC DNA]</scope>
    <source>
        <strain evidence="2">M_S1</strain>
        <tissue evidence="2">Blood</tissue>
    </source>
</reference>
<sequence>MLKQLIDRQSAREKKGEFLQNTSKQRRTRTTNSTEYGRRTRGKIHHTILKRTRIEDFTDKTQSIVDAVWNLGKAPAENGCEPSCSHYSDCDSTFCSYLTHYRLEFFSPNVERS</sequence>